<dbReference type="PANTHER" id="PTHR47966:SF2">
    <property type="entry name" value="ASPERGILLOPEPSIN-1-RELATED"/>
    <property type="match status" value="1"/>
</dbReference>
<name>A0A8K0NIL6_9HYPO</name>
<dbReference type="InterPro" id="IPR033121">
    <property type="entry name" value="PEPTIDASE_A1"/>
</dbReference>
<evidence type="ECO:0000256" key="6">
    <source>
        <dbReference type="RuleBase" id="RU000454"/>
    </source>
</evidence>
<reference evidence="9" key="1">
    <citation type="journal article" date="2020" name="bioRxiv">
        <title>Whole genome comparisons of ergot fungi reveals the divergence and evolution of species within the genus Claviceps are the result of varying mechanisms driving genome evolution and host range expansion.</title>
        <authorList>
            <person name="Wyka S.A."/>
            <person name="Mondo S.J."/>
            <person name="Liu M."/>
            <person name="Dettman J."/>
            <person name="Nalam V."/>
            <person name="Broders K.D."/>
        </authorList>
    </citation>
    <scope>NUCLEOTIDE SEQUENCE</scope>
    <source>
        <strain evidence="9">CCC 489</strain>
    </source>
</reference>
<gene>
    <name evidence="9" type="ORF">E4U42_002400</name>
</gene>
<evidence type="ECO:0000256" key="4">
    <source>
        <dbReference type="ARBA" id="ARBA00022801"/>
    </source>
</evidence>
<dbReference type="GO" id="GO:0004190">
    <property type="term" value="F:aspartic-type endopeptidase activity"/>
    <property type="evidence" value="ECO:0007669"/>
    <property type="project" value="UniProtKB-KW"/>
</dbReference>
<dbReference type="EMBL" id="SRPY01000196">
    <property type="protein sequence ID" value="KAG5927249.1"/>
    <property type="molecule type" value="Genomic_DNA"/>
</dbReference>
<dbReference type="InterPro" id="IPR021109">
    <property type="entry name" value="Peptidase_aspartic_dom_sf"/>
</dbReference>
<keyword evidence="4 6" id="KW-0378">Hydrolase</keyword>
<dbReference type="CDD" id="cd06097">
    <property type="entry name" value="Aspergillopepsin_like"/>
    <property type="match status" value="1"/>
</dbReference>
<evidence type="ECO:0000313" key="9">
    <source>
        <dbReference type="EMBL" id="KAG5927249.1"/>
    </source>
</evidence>
<accession>A0A8K0NIL6</accession>
<feature type="domain" description="Peptidase A1" evidence="8">
    <location>
        <begin position="88"/>
        <end position="408"/>
    </location>
</feature>
<dbReference type="InterPro" id="IPR034163">
    <property type="entry name" value="Aspergillopepsin-like_cat_dom"/>
</dbReference>
<feature type="chain" id="PRO_5035449981" description="Peptidase A1 domain-containing protein" evidence="7">
    <location>
        <begin position="18"/>
        <end position="415"/>
    </location>
</feature>
<evidence type="ECO:0000256" key="2">
    <source>
        <dbReference type="ARBA" id="ARBA00022670"/>
    </source>
</evidence>
<keyword evidence="2 6" id="KW-0645">Protease</keyword>
<evidence type="ECO:0000256" key="1">
    <source>
        <dbReference type="ARBA" id="ARBA00007447"/>
    </source>
</evidence>
<dbReference type="Pfam" id="PF00026">
    <property type="entry name" value="Asp"/>
    <property type="match status" value="1"/>
</dbReference>
<dbReference type="GO" id="GO:0006508">
    <property type="term" value="P:proteolysis"/>
    <property type="evidence" value="ECO:0007669"/>
    <property type="project" value="UniProtKB-KW"/>
</dbReference>
<comment type="similarity">
    <text evidence="1 6">Belongs to the peptidase A1 family.</text>
</comment>
<evidence type="ECO:0000256" key="5">
    <source>
        <dbReference type="PIRSR" id="PIRSR601461-1"/>
    </source>
</evidence>
<dbReference type="InterPro" id="IPR001461">
    <property type="entry name" value="Aspartic_peptidase_A1"/>
</dbReference>
<evidence type="ECO:0000256" key="7">
    <source>
        <dbReference type="SAM" id="SignalP"/>
    </source>
</evidence>
<dbReference type="AlphaFoldDB" id="A0A8K0NIL6"/>
<feature type="signal peptide" evidence="7">
    <location>
        <begin position="1"/>
        <end position="17"/>
    </location>
</feature>
<protein>
    <recommendedName>
        <fullName evidence="8">Peptidase A1 domain-containing protein</fullName>
    </recommendedName>
</protein>
<dbReference type="SUPFAM" id="SSF50630">
    <property type="entry name" value="Acid proteases"/>
    <property type="match status" value="1"/>
</dbReference>
<dbReference type="OrthoDB" id="2747330at2759"/>
<evidence type="ECO:0000313" key="10">
    <source>
        <dbReference type="Proteomes" id="UP000811619"/>
    </source>
</evidence>
<feature type="active site" evidence="5">
    <location>
        <position position="106"/>
    </location>
</feature>
<dbReference type="PANTHER" id="PTHR47966">
    <property type="entry name" value="BETA-SITE APP-CLEAVING ENZYME, ISOFORM A-RELATED"/>
    <property type="match status" value="1"/>
</dbReference>
<feature type="active site" evidence="5">
    <location>
        <position position="294"/>
    </location>
</feature>
<dbReference type="PRINTS" id="PR00792">
    <property type="entry name" value="PEPSIN"/>
</dbReference>
<dbReference type="PROSITE" id="PS00141">
    <property type="entry name" value="ASP_PROTEASE"/>
    <property type="match status" value="2"/>
</dbReference>
<dbReference type="Proteomes" id="UP000811619">
    <property type="component" value="Unassembled WGS sequence"/>
</dbReference>
<keyword evidence="3 6" id="KW-0064">Aspartyl protease</keyword>
<proteinExistence type="inferred from homology"/>
<evidence type="ECO:0000259" key="8">
    <source>
        <dbReference type="PROSITE" id="PS51767"/>
    </source>
</evidence>
<dbReference type="InterPro" id="IPR001969">
    <property type="entry name" value="Aspartic_peptidase_AS"/>
</dbReference>
<keyword evidence="10" id="KW-1185">Reference proteome</keyword>
<dbReference type="Gene3D" id="2.40.70.10">
    <property type="entry name" value="Acid Proteases"/>
    <property type="match status" value="2"/>
</dbReference>
<dbReference type="PROSITE" id="PS51767">
    <property type="entry name" value="PEPTIDASE_A1"/>
    <property type="match status" value="1"/>
</dbReference>
<sequence length="415" mass="45843">MKTVVVLAGTLAAHVLGTAVPAEDHFRRGFSLEATLLNEQRRDFASDWAAAHGRWGSSAFKAASLGKSALAEGEGTVGAKSILHEQAYITEVGFGTPPQKLKMILDTGSSDVWVQSSDTIYRVNDHGPWPPRYQPDLSRTAQRIDKAVWGVEYLDGSSATGIVYRDAIRFGGFYVPNATIESAQIMAPRFEKELSLSGIMGLAKRLPNSIRPPTPSFLSFLRPHLHRPVFTVDLRRGAPSRFDFGYIDGSIASDNMTWLESRSDSPHWDIDLDLTAWRNDHPVWMYYRFQATIDTGTSLMFLPDALASRYWLSIPGVKTSASSLSQAYMFPCSRARSLPDLLFKLPKTEHVLRVPGSYLNYGPVGPDSSFCWGGMQSAKDMDVTVLGDVMLKAIFVAFDVDKNRIGLANKKLGDV</sequence>
<organism evidence="9 10">
    <name type="scientific">Claviceps africana</name>
    <dbReference type="NCBI Taxonomy" id="83212"/>
    <lineage>
        <taxon>Eukaryota</taxon>
        <taxon>Fungi</taxon>
        <taxon>Dikarya</taxon>
        <taxon>Ascomycota</taxon>
        <taxon>Pezizomycotina</taxon>
        <taxon>Sordariomycetes</taxon>
        <taxon>Hypocreomycetidae</taxon>
        <taxon>Hypocreales</taxon>
        <taxon>Clavicipitaceae</taxon>
        <taxon>Claviceps</taxon>
    </lineage>
</organism>
<comment type="caution">
    <text evidence="9">The sequence shown here is derived from an EMBL/GenBank/DDBJ whole genome shotgun (WGS) entry which is preliminary data.</text>
</comment>
<evidence type="ECO:0000256" key="3">
    <source>
        <dbReference type="ARBA" id="ARBA00022750"/>
    </source>
</evidence>
<keyword evidence="7" id="KW-0732">Signal</keyword>